<dbReference type="SUPFAM" id="SSF159468">
    <property type="entry name" value="AtpF-like"/>
    <property type="match status" value="1"/>
</dbReference>
<name>A0A0X8FKZ3_9LACT</name>
<dbReference type="Proteomes" id="UP000062260">
    <property type="component" value="Chromosome"/>
</dbReference>
<accession>A0A0X8FKZ3</accession>
<comment type="similarity">
    <text evidence="1">Belongs to the V-ATPase F subunit family.</text>
</comment>
<evidence type="ECO:0000256" key="1">
    <source>
        <dbReference type="ARBA" id="ARBA00010148"/>
    </source>
</evidence>
<dbReference type="Gene3D" id="3.40.50.10580">
    <property type="entry name" value="ATPase, V1 complex, subunit F"/>
    <property type="match status" value="1"/>
</dbReference>
<dbReference type="InterPro" id="IPR036906">
    <property type="entry name" value="ATPase_V1_fsu_sf"/>
</dbReference>
<evidence type="ECO:0000256" key="3">
    <source>
        <dbReference type="ARBA" id="ARBA00023065"/>
    </source>
</evidence>
<dbReference type="NCBIfam" id="NF002384">
    <property type="entry name" value="PRK01395.1"/>
    <property type="match status" value="1"/>
</dbReference>
<dbReference type="AlphaFoldDB" id="A0A0X8FKZ3"/>
<organism evidence="4 5">
    <name type="scientific">Aerococcus urinaehominis</name>
    <dbReference type="NCBI Taxonomy" id="128944"/>
    <lineage>
        <taxon>Bacteria</taxon>
        <taxon>Bacillati</taxon>
        <taxon>Bacillota</taxon>
        <taxon>Bacilli</taxon>
        <taxon>Lactobacillales</taxon>
        <taxon>Aerococcaceae</taxon>
        <taxon>Aerococcus</taxon>
    </lineage>
</organism>
<dbReference type="STRING" id="128944.AWM75_04100"/>
<reference evidence="4 5" key="1">
    <citation type="journal article" date="2016" name="Genome Announc.">
        <title>Complete Genome Sequences of Aerococcus christensenii CCUG 28831T, Aerococcus sanguinicola CCUG 43001T, Aerococcus urinae CCUG 36881T, Aerococcus urinaeequi CCUG 28094T, Aerococcus urinaehominis CCUG 42038 BT, and Aerococcus viridans CCUG 4311T.</title>
        <authorList>
            <person name="Carkaci D."/>
            <person name="Dargis R."/>
            <person name="Nielsen X.C."/>
            <person name="Skovgaard O."/>
            <person name="Fuursted K."/>
            <person name="Christensen J.J."/>
        </authorList>
    </citation>
    <scope>NUCLEOTIDE SEQUENCE [LARGE SCALE GENOMIC DNA]</scope>
    <source>
        <strain evidence="4 5">CCUG42038B</strain>
    </source>
</reference>
<dbReference type="RefSeq" id="WP_067978587.1">
    <property type="nucleotide sequence ID" value="NZ_CP014163.1"/>
</dbReference>
<dbReference type="KEGG" id="auh:AWM75_04100"/>
<evidence type="ECO:0000313" key="4">
    <source>
        <dbReference type="EMBL" id="AMB99238.1"/>
    </source>
</evidence>
<dbReference type="OrthoDB" id="5311at2"/>
<reference evidence="5" key="2">
    <citation type="submission" date="2016-01" db="EMBL/GenBank/DDBJ databases">
        <title>Six Aerococcus type strain genome sequencing and assembly using PacBio and Illumina Hiseq.</title>
        <authorList>
            <person name="Carkaci D."/>
            <person name="Dargis R."/>
            <person name="Nielsen X.C."/>
            <person name="Skovgaard O."/>
            <person name="Fuursted K."/>
            <person name="Christensen J.J."/>
        </authorList>
    </citation>
    <scope>NUCLEOTIDE SEQUENCE [LARGE SCALE GENOMIC DNA]</scope>
    <source>
        <strain evidence="5">CCUG42038B</strain>
    </source>
</reference>
<gene>
    <name evidence="4" type="ORF">AWM75_04100</name>
</gene>
<keyword evidence="2" id="KW-0813">Transport</keyword>
<dbReference type="InterPro" id="IPR008218">
    <property type="entry name" value="ATPase_V1-cplx_f_g_su"/>
</dbReference>
<keyword evidence="3" id="KW-0406">Ion transport</keyword>
<dbReference type="GO" id="GO:0046961">
    <property type="term" value="F:proton-transporting ATPase activity, rotational mechanism"/>
    <property type="evidence" value="ECO:0007669"/>
    <property type="project" value="InterPro"/>
</dbReference>
<proteinExistence type="inferred from homology"/>
<dbReference type="EMBL" id="CP014163">
    <property type="protein sequence ID" value="AMB99238.1"/>
    <property type="molecule type" value="Genomic_DNA"/>
</dbReference>
<evidence type="ECO:0000256" key="2">
    <source>
        <dbReference type="ARBA" id="ARBA00022448"/>
    </source>
</evidence>
<dbReference type="Pfam" id="PF01990">
    <property type="entry name" value="ATP-synt_F"/>
    <property type="match status" value="1"/>
</dbReference>
<sequence length="104" mass="11361">MAHKIGVVGEKDVVIPFQIIGFDTFPVSSADQARQTIDRLAEENYGVIYLTESIAQEIPETVSRYDAKVIPAVILIPSHKGSLGIGKKRVNENVEKAVGQNILD</sequence>
<protein>
    <submittedName>
        <fullName evidence="4">ATP synthase subunit F</fullName>
    </submittedName>
</protein>
<keyword evidence="5" id="KW-1185">Reference proteome</keyword>
<evidence type="ECO:0000313" key="5">
    <source>
        <dbReference type="Proteomes" id="UP000062260"/>
    </source>
</evidence>